<dbReference type="InterPro" id="IPR000120">
    <property type="entry name" value="Amidase"/>
</dbReference>
<gene>
    <name evidence="4" type="ORF">GGQ86_002336</name>
    <name evidence="3" type="ORF">XFLAVUS301_00530</name>
</gene>
<evidence type="ECO:0000313" key="3">
    <source>
        <dbReference type="EMBL" id="GLI20379.1"/>
    </source>
</evidence>
<keyword evidence="4" id="KW-0436">Ligase</keyword>
<dbReference type="EC" id="6.3.5.6" evidence="4"/>
<dbReference type="Proteomes" id="UP001245370">
    <property type="component" value="Unassembled WGS sequence"/>
</dbReference>
<dbReference type="SUPFAM" id="SSF75304">
    <property type="entry name" value="Amidase signature (AS) enzymes"/>
    <property type="match status" value="1"/>
</dbReference>
<dbReference type="AlphaFoldDB" id="A0A9W6CJG6"/>
<dbReference type="GO" id="GO:0050566">
    <property type="term" value="F:asparaginyl-tRNA synthase (glutamine-hydrolyzing) activity"/>
    <property type="evidence" value="ECO:0007669"/>
    <property type="project" value="UniProtKB-EC"/>
</dbReference>
<dbReference type="InterPro" id="IPR023631">
    <property type="entry name" value="Amidase_dom"/>
</dbReference>
<reference evidence="4 6" key="2">
    <citation type="submission" date="2023-07" db="EMBL/GenBank/DDBJ databases">
        <title>Genomic Encyclopedia of Type Strains, Phase IV (KMG-IV): sequencing the most valuable type-strain genomes for metagenomic binning, comparative biology and taxonomic classification.</title>
        <authorList>
            <person name="Goeker M."/>
        </authorList>
    </citation>
    <scope>NUCLEOTIDE SEQUENCE [LARGE SCALE GENOMIC DNA]</scope>
    <source>
        <strain evidence="4 6">DSM 338</strain>
    </source>
</reference>
<name>A0A9W6CJG6_XANFL</name>
<dbReference type="EMBL" id="BSDO01000001">
    <property type="protein sequence ID" value="GLI20379.1"/>
    <property type="molecule type" value="Genomic_DNA"/>
</dbReference>
<sequence>MDGIGRESEVARLAAAHAAGTRRVTESLDGALTRAEAAQAGFNCFAALDGARARAAAADMDARIAAGQTPGPLTGVPVSVKDILDCAGLPTRWGSLLFAAAQPAASDVAAVSRLRAAGAIIIGKTTTTEFAHSPLGSSPINGLTLNPFAPGLTCGGSSSGAGTSVALGVTPVSLATDAGCSSRLPAAATGTYGFKPTLGLVPHERVPDAFGSFIHLGLIARSVADIAATLPVIAGPSPADPWSLRAPPLAPAAASLEGARVLLWMRAGNARVSREVEAATRAAAYALERLGAEVVEEDYALAAPDPIWSTLQQTNWALRFASTSADDFARLSPALRAGIEAARGFSALDLMRAQVARAQLFRGVQVKFAQYDFILTPCLSAPLVAADFDLSEPLVIDGEAVGPLRAEWTSALSLFDLSGHPALAVPVGLGENGGPLGVQLVGRWNADMALLSAAARLAAEMPPPVCPAAGLSI</sequence>
<comment type="caution">
    <text evidence="3">The sequence shown here is derived from an EMBL/GenBank/DDBJ whole genome shotgun (WGS) entry which is preliminary data.</text>
</comment>
<dbReference type="PANTHER" id="PTHR11895:SF7">
    <property type="entry name" value="GLUTAMYL-TRNA(GLN) AMIDOTRANSFERASE SUBUNIT A, MITOCHONDRIAL"/>
    <property type="match status" value="1"/>
</dbReference>
<dbReference type="EC" id="6.3.5.7" evidence="4"/>
<protein>
    <submittedName>
        <fullName evidence="4">Aspartyl-tRNA(Asn)/glutamyl-tRNA(Gln) amidotransferase subunit A</fullName>
        <ecNumber evidence="4">6.3.5.6</ecNumber>
        <ecNumber evidence="4">6.3.5.7</ecNumber>
    </submittedName>
    <submittedName>
        <fullName evidence="3">Glutamyl-tRNA amidotransferase subunit A</fullName>
    </submittedName>
</protein>
<dbReference type="PANTHER" id="PTHR11895">
    <property type="entry name" value="TRANSAMIDASE"/>
    <property type="match status" value="1"/>
</dbReference>
<evidence type="ECO:0000313" key="4">
    <source>
        <dbReference type="EMBL" id="MDR6333866.1"/>
    </source>
</evidence>
<keyword evidence="6" id="KW-1185">Reference proteome</keyword>
<dbReference type="GO" id="GO:0050567">
    <property type="term" value="F:glutaminyl-tRNA synthase (glutamine-hydrolyzing) activity"/>
    <property type="evidence" value="ECO:0007669"/>
    <property type="project" value="UniProtKB-EC"/>
</dbReference>
<dbReference type="RefSeq" id="WP_281804487.1">
    <property type="nucleotide sequence ID" value="NZ_BSDO01000001.1"/>
</dbReference>
<dbReference type="EMBL" id="JAVDPY010000003">
    <property type="protein sequence ID" value="MDR6333866.1"/>
    <property type="molecule type" value="Genomic_DNA"/>
</dbReference>
<comment type="similarity">
    <text evidence="1">Belongs to the amidase family.</text>
</comment>
<dbReference type="Proteomes" id="UP001144397">
    <property type="component" value="Unassembled WGS sequence"/>
</dbReference>
<evidence type="ECO:0000313" key="6">
    <source>
        <dbReference type="Proteomes" id="UP001245370"/>
    </source>
</evidence>
<dbReference type="InterPro" id="IPR036928">
    <property type="entry name" value="AS_sf"/>
</dbReference>
<accession>A0A9W6CJG6</accession>
<evidence type="ECO:0000313" key="5">
    <source>
        <dbReference type="Proteomes" id="UP001144397"/>
    </source>
</evidence>
<evidence type="ECO:0000259" key="2">
    <source>
        <dbReference type="Pfam" id="PF01425"/>
    </source>
</evidence>
<dbReference type="Pfam" id="PF01425">
    <property type="entry name" value="Amidase"/>
    <property type="match status" value="1"/>
</dbReference>
<organism evidence="3 5">
    <name type="scientific">Xanthobacter flavus</name>
    <dbReference type="NCBI Taxonomy" id="281"/>
    <lineage>
        <taxon>Bacteria</taxon>
        <taxon>Pseudomonadati</taxon>
        <taxon>Pseudomonadota</taxon>
        <taxon>Alphaproteobacteria</taxon>
        <taxon>Hyphomicrobiales</taxon>
        <taxon>Xanthobacteraceae</taxon>
        <taxon>Xanthobacter</taxon>
    </lineage>
</organism>
<reference evidence="3" key="1">
    <citation type="submission" date="2022-12" db="EMBL/GenBank/DDBJ databases">
        <title>Reference genome sequencing for broad-spectrum identification of bacterial and archaeal isolates by mass spectrometry.</title>
        <authorList>
            <person name="Sekiguchi Y."/>
            <person name="Tourlousse D.M."/>
        </authorList>
    </citation>
    <scope>NUCLEOTIDE SEQUENCE</scope>
    <source>
        <strain evidence="3">301</strain>
    </source>
</reference>
<feature type="domain" description="Amidase" evidence="2">
    <location>
        <begin position="30"/>
        <end position="451"/>
    </location>
</feature>
<dbReference type="GeneID" id="95760846"/>
<dbReference type="Gene3D" id="3.90.1300.10">
    <property type="entry name" value="Amidase signature (AS) domain"/>
    <property type="match status" value="1"/>
</dbReference>
<evidence type="ECO:0000256" key="1">
    <source>
        <dbReference type="ARBA" id="ARBA00009199"/>
    </source>
</evidence>
<proteinExistence type="inferred from homology"/>